<dbReference type="RefSeq" id="WP_155093183.1">
    <property type="nucleotide sequence ID" value="NZ_CP102754.1"/>
</dbReference>
<reference evidence="2 3" key="1">
    <citation type="submission" date="2019-11" db="EMBL/GenBank/DDBJ databases">
        <title>Genome of Strain BIT-d1.</title>
        <authorList>
            <person name="Yang Y."/>
        </authorList>
    </citation>
    <scope>NUCLEOTIDE SEQUENCE [LARGE SCALE GENOMIC DNA]</scope>
    <source>
        <strain evidence="2 3">BIT-d1</strain>
    </source>
</reference>
<comment type="caution">
    <text evidence="2">The sequence shown here is derived from an EMBL/GenBank/DDBJ whole genome shotgun (WGS) entry which is preliminary data.</text>
</comment>
<evidence type="ECO:0000256" key="1">
    <source>
        <dbReference type="SAM" id="SignalP"/>
    </source>
</evidence>
<gene>
    <name evidence="2" type="ORF">GJV76_13770</name>
</gene>
<evidence type="ECO:0000313" key="2">
    <source>
        <dbReference type="EMBL" id="MTG99181.1"/>
    </source>
</evidence>
<dbReference type="Proteomes" id="UP000438760">
    <property type="component" value="Unassembled WGS sequence"/>
</dbReference>
<sequence>MKLNILPMLFLLGTITTQAQIGIGTELPHPSVQLEVQSTKKGVLIPRVTLSSDTDITTIDGAPYPESLIVYHLGTPSLDAGFYCWEGKKWNTLVSNATIQKYIASSKTRAIRSNSASGEVRVEQNGDDYIFHWKDENNLDQHFSISSIVNNLQNLTSLSSSAEEGKAQIIYKDEKGDKTTIDLTDILKKSTVFEKYIIDYVNQVSKEETITEIVPDVVDNVRTGVYYYYNEKRDSDPTYVPTKLNVIGDVATNFGKLLEVPNVKSQFDQYFKRNQEDAVTYFGGKFYVTKKDNNNYQDFLIIASDIEDLKETNTELSAIVDRDGKYTGRYKYVNEEKEVFTFDIVQDVIENSKTIFEQKLVKDEIIKLIEKEEGEVSIKEEKGKVYITWKSDSGEIEQINLTDIVTGSETLTSLKVVGQEDGVILTYKDEDSNESKFNLTEMFFKNPRFKESMMEEMGAFASLDLIVSKLEPELNDDGEHSGVYNFYNKKDEDGEGVPTVITVVEDVKNNFQDVLKDNKVQEQLKKFTSQNTEWVENSIVYKDDTFYEVVRKQGNLELKEIKINNLVETDTSIEEIRENGEFTGKYNYISESGKKYEIDLVQSFIDGSYEVFTAPPMKSLLEYIVSDIEEKKLEQEGYVKAYVRSGELGFIWKGENGLQESKFLPTWIREMETVTAIDVFNTPDKKTTKLTFKDENADVHEFDLSKLIAESYDFQDYIKELIDGTFNPNDDHLRSANTFGVNEKIQEDEVVGKWIDKDLLRYAKRLNVATDFNVVEFEKEIGGLIVNFQLINETTNAVTRDLLHKKVNNGKTYITVNDIDSQKLPAGSYYVVIDYVK</sequence>
<protein>
    <submittedName>
        <fullName evidence="2">Uncharacterized protein</fullName>
    </submittedName>
</protein>
<evidence type="ECO:0000313" key="3">
    <source>
        <dbReference type="Proteomes" id="UP000438760"/>
    </source>
</evidence>
<feature type="chain" id="PRO_5026111499" evidence="1">
    <location>
        <begin position="20"/>
        <end position="837"/>
    </location>
</feature>
<feature type="signal peptide" evidence="1">
    <location>
        <begin position="1"/>
        <end position="19"/>
    </location>
</feature>
<dbReference type="EMBL" id="WMJX01000049">
    <property type="protein sequence ID" value="MTG99181.1"/>
    <property type="molecule type" value="Genomic_DNA"/>
</dbReference>
<name>A0A6I3LR77_9FLAO</name>
<dbReference type="OrthoDB" id="1247310at2"/>
<keyword evidence="1" id="KW-0732">Signal</keyword>
<dbReference type="AlphaFoldDB" id="A0A6I3LR77"/>
<keyword evidence="3" id="KW-1185">Reference proteome</keyword>
<proteinExistence type="predicted"/>
<organism evidence="2 3">
    <name type="scientific">Myroides albus</name>
    <dbReference type="NCBI Taxonomy" id="2562892"/>
    <lineage>
        <taxon>Bacteria</taxon>
        <taxon>Pseudomonadati</taxon>
        <taxon>Bacteroidota</taxon>
        <taxon>Flavobacteriia</taxon>
        <taxon>Flavobacteriales</taxon>
        <taxon>Flavobacteriaceae</taxon>
        <taxon>Myroides</taxon>
    </lineage>
</organism>
<accession>A0A6I3LR77</accession>